<sequence length="96" mass="11282">MKIMCQEHYDKVVQYAESIGDSTLRECLERLERREQNPHHPCQIELYRDFAPYSFLFKERYPDGSLGVVGGLVYHGCPDRSCCFIDRPFHGWATHT</sequence>
<gene>
    <name evidence="1" type="ORF">CE91St16_03580</name>
    <name evidence="2" type="ORF">CE91St16_22280</name>
    <name evidence="3" type="ORF">F2A26_11040</name>
</gene>
<evidence type="ECO:0000313" key="3">
    <source>
        <dbReference type="EMBL" id="KAA3158731.1"/>
    </source>
</evidence>
<evidence type="ECO:0000313" key="2">
    <source>
        <dbReference type="EMBL" id="GKI19320.1"/>
    </source>
</evidence>
<keyword evidence="4" id="KW-1185">Reference proteome</keyword>
<dbReference type="GeneID" id="59808770"/>
<dbReference type="EMBL" id="VVND01000016">
    <property type="protein sequence ID" value="KAA3158731.1"/>
    <property type="molecule type" value="Genomic_DNA"/>
</dbReference>
<organism evidence="2 5">
    <name type="scientific">Alistipes finegoldii</name>
    <dbReference type="NCBI Taxonomy" id="214856"/>
    <lineage>
        <taxon>Bacteria</taxon>
        <taxon>Pseudomonadati</taxon>
        <taxon>Bacteroidota</taxon>
        <taxon>Bacteroidia</taxon>
        <taxon>Bacteroidales</taxon>
        <taxon>Rikenellaceae</taxon>
        <taxon>Alistipes</taxon>
    </lineage>
</organism>
<comment type="caution">
    <text evidence="2">The sequence shown here is derived from an EMBL/GenBank/DDBJ whole genome shotgun (WGS) entry which is preliminary data.</text>
</comment>
<accession>A0A175A8R7</accession>
<protein>
    <submittedName>
        <fullName evidence="3">DUF4120 domain-containing protein</fullName>
    </submittedName>
</protein>
<dbReference type="Pfam" id="PF13496">
    <property type="entry name" value="DUF4120"/>
    <property type="match status" value="1"/>
</dbReference>
<dbReference type="InterPro" id="IPR025185">
    <property type="entry name" value="DUF4120"/>
</dbReference>
<proteinExistence type="predicted"/>
<dbReference type="OMA" id="GFTQHYA"/>
<dbReference type="EMBL" id="BQOL01000001">
    <property type="protein sequence ID" value="GKI19320.1"/>
    <property type="molecule type" value="Genomic_DNA"/>
</dbReference>
<dbReference type="Proteomes" id="UP000324870">
    <property type="component" value="Unassembled WGS sequence"/>
</dbReference>
<reference evidence="2" key="2">
    <citation type="submission" date="2022-01" db="EMBL/GenBank/DDBJ databases">
        <title>Novel bile acid biosynthetic pathways are enriched in the microbiome of centenarians.</title>
        <authorList>
            <person name="Sato Y."/>
            <person name="Atarashi K."/>
            <person name="Plichta R.D."/>
            <person name="Arai Y."/>
            <person name="Sasajima S."/>
            <person name="Kearney M.S."/>
            <person name="Suda W."/>
            <person name="Takeshita K."/>
            <person name="Sasaki T."/>
            <person name="Okamoto S."/>
            <person name="Skelly N.A."/>
            <person name="Okamura Y."/>
            <person name="Vlamakis H."/>
            <person name="Li Y."/>
            <person name="Tanoue T."/>
            <person name="Takei H."/>
            <person name="Nittono H."/>
            <person name="Narushima S."/>
            <person name="Irie J."/>
            <person name="Itoh H."/>
            <person name="Moriya K."/>
            <person name="Sugiura Y."/>
            <person name="Suematsu M."/>
            <person name="Moritoki N."/>
            <person name="Shibata S."/>
            <person name="Littman R.D."/>
            <person name="Fischbach A.M."/>
            <person name="Uwamino Y."/>
            <person name="Inoue T."/>
            <person name="Honda A."/>
            <person name="Hattori M."/>
            <person name="Murai T."/>
            <person name="Xavier J.R."/>
            <person name="Hirose N."/>
            <person name="Honda K."/>
        </authorList>
    </citation>
    <scope>NUCLEOTIDE SEQUENCE</scope>
    <source>
        <strain evidence="2">CE91-St16</strain>
    </source>
</reference>
<evidence type="ECO:0000313" key="1">
    <source>
        <dbReference type="EMBL" id="GKI17450.1"/>
    </source>
</evidence>
<reference evidence="3 4" key="1">
    <citation type="journal article" date="2019" name="Nat. Med.">
        <title>A library of human gut bacterial isolates paired with longitudinal multiomics data enables mechanistic microbiome research.</title>
        <authorList>
            <person name="Poyet M."/>
            <person name="Groussin M."/>
            <person name="Gibbons S.M."/>
            <person name="Avila-Pacheco J."/>
            <person name="Jiang X."/>
            <person name="Kearney S.M."/>
            <person name="Perrotta A.R."/>
            <person name="Berdy B."/>
            <person name="Zhao S."/>
            <person name="Lieberman T.D."/>
            <person name="Swanson P.K."/>
            <person name="Smith M."/>
            <person name="Roesemann S."/>
            <person name="Alexander J.E."/>
            <person name="Rich S.A."/>
            <person name="Livny J."/>
            <person name="Vlamakis H."/>
            <person name="Clish C."/>
            <person name="Bullock K."/>
            <person name="Deik A."/>
            <person name="Scott J."/>
            <person name="Pierce K.A."/>
            <person name="Xavier R.J."/>
            <person name="Alm E.J."/>
        </authorList>
    </citation>
    <scope>NUCLEOTIDE SEQUENCE [LARGE SCALE GENOMIC DNA]</scope>
    <source>
        <strain evidence="3 4">BIOML-A1</strain>
    </source>
</reference>
<dbReference type="RefSeq" id="WP_009596277.1">
    <property type="nucleotide sequence ID" value="NZ_AP025581.1"/>
</dbReference>
<dbReference type="AlphaFoldDB" id="A0A175A8R7"/>
<dbReference type="Proteomes" id="UP001055105">
    <property type="component" value="Unassembled WGS sequence"/>
</dbReference>
<dbReference type="EMBL" id="BQOL01000001">
    <property type="protein sequence ID" value="GKI17450.1"/>
    <property type="molecule type" value="Genomic_DNA"/>
</dbReference>
<name>A0A175A8R7_9BACT</name>
<evidence type="ECO:0000313" key="5">
    <source>
        <dbReference type="Proteomes" id="UP001055105"/>
    </source>
</evidence>
<evidence type="ECO:0000313" key="4">
    <source>
        <dbReference type="Proteomes" id="UP000324870"/>
    </source>
</evidence>